<gene>
    <name evidence="2" type="ORF">C8E87_8292</name>
</gene>
<protein>
    <submittedName>
        <fullName evidence="2">CHAT domain-containing protein</fullName>
    </submittedName>
</protein>
<evidence type="ECO:0000259" key="1">
    <source>
        <dbReference type="Pfam" id="PF12770"/>
    </source>
</evidence>
<proteinExistence type="predicted"/>
<evidence type="ECO:0000313" key="3">
    <source>
        <dbReference type="Proteomes" id="UP000294901"/>
    </source>
</evidence>
<comment type="caution">
    <text evidence="2">The sequence shown here is derived from an EMBL/GenBank/DDBJ whole genome shotgun (WGS) entry which is preliminary data.</text>
</comment>
<name>A0A4R6JAT5_9ACTN</name>
<dbReference type="AlphaFoldDB" id="A0A4R6JAT5"/>
<reference evidence="2 3" key="1">
    <citation type="submission" date="2019-03" db="EMBL/GenBank/DDBJ databases">
        <title>Sequencing the genomes of 1000 actinobacteria strains.</title>
        <authorList>
            <person name="Klenk H.-P."/>
        </authorList>
    </citation>
    <scope>NUCLEOTIDE SEQUENCE [LARGE SCALE GENOMIC DNA]</scope>
    <source>
        <strain evidence="2 3">DSM 43805</strain>
    </source>
</reference>
<dbReference type="RefSeq" id="WP_133878743.1">
    <property type="nucleotide sequence ID" value="NZ_BOMD01000091.1"/>
</dbReference>
<accession>A0A4R6JAT5</accession>
<dbReference type="Proteomes" id="UP000294901">
    <property type="component" value="Unassembled WGS sequence"/>
</dbReference>
<dbReference type="EMBL" id="SNWR01000002">
    <property type="protein sequence ID" value="TDO32820.1"/>
    <property type="molecule type" value="Genomic_DNA"/>
</dbReference>
<feature type="domain" description="CHAT" evidence="1">
    <location>
        <begin position="931"/>
        <end position="1214"/>
    </location>
</feature>
<keyword evidence="3" id="KW-1185">Reference proteome</keyword>
<evidence type="ECO:0000313" key="2">
    <source>
        <dbReference type="EMBL" id="TDO32820.1"/>
    </source>
</evidence>
<dbReference type="OrthoDB" id="9761935at2"/>
<sequence>MDDDWLDELDDLGIGTPPEVIDAAIARMTPLATDADEWTLYHWARLHLTRMIQAAMMPGRWSAPGDADQAVGAGEAALGMLRQDADGEPGPEVAVLDIVAEALTVRDAGSDLDRAIELVGEAARRFRPGSQEWAHAVNSLAHRHVARYVKHHRAEDFDAAEQALRTLFGVWGDRPSLWQRHGSLYEERFRHAGDLRDHRRALRILRDGWDEDPSQPLLALSFADAVVNSPAEPGADELDAAAEILSTADVRELPPPMRTQFHYLTMVVQFRRQQTEATVRAAGRLIEQPGTEPDMRAEARWIRASARLDHASRAGDRTIDVDPIIADLRAALPFLNPGARRVADAQLARTLAERVRRTGERADAEAAEAFAAAALPRLPRGSAERAEVLYHLAFQLLRRLDTDRGIAMLRDVVTDPAAAPKVHAAAAAQLATSIAWRGHHSDGAAGQLDEAITLARDALRRTSRDDTNRVALAAAVANALMLRFETRGDLADLRWGLDLLGDARYEAPDDPNRYELLLALAQAQIMWAEITGTALPADTPHLLIETLRLIRPDDPARVQTLRSLGATYVLLAQRSNDREHWERAAGYAREVVAGSLAGEPSSAMMRMSAGSTLVLAGRALDRYDLVREGADLIAETSRQPTGELLRGRHLAQYGMGLVALRQHAPQPGDLGRAVAALREAFDIAAAQPGQRGAAEIGMALAAALVIDGDPAAAAETGRRALRARAWQVLLQSGTHDAMTTARRSSPDALAIARAALSAGDPAGAWLALETGRGLVLHAATVAATVPELLRAAGRAELADQWGADPSAGGGADWRTGTPVMPSDARFRALRVLAREARLFDPPSVDRVGDALRDMGADALVYLFPGEPGFALLVEPGGAIGTVDLPGLTGDWAVPAAVQAAVAARGEPAPGVRMRDLGAAPDDPGVGTTLAEVCRAAWDVAIRPLLDHWQQNHSGEPHLVLVPDGALATVPWHAAHGDGRWAIDEAAFSYIASGRLLVDVAGRPMPERTDVGLVIGDPDTGDTAPALPNAGAEASTIFRKHYAAGRFCGRSGDPAVIAAGPGLPGDVLGWLTAAEPAAVLHLACHGVVRADGPASSYLLLAGGAQVSAEELLRAAAGRSAGLVSLAACTTHRAGRSYDEAVTLSTGFLVAGATTAIGSLWPVPDRETARLMVAFHDNLAGAGLPPHVALREAQRSVRDPADDTTLTHWAGFVHLGR</sequence>
<dbReference type="InterPro" id="IPR024983">
    <property type="entry name" value="CHAT_dom"/>
</dbReference>
<organism evidence="2 3">
    <name type="scientific">Paractinoplanes brasiliensis</name>
    <dbReference type="NCBI Taxonomy" id="52695"/>
    <lineage>
        <taxon>Bacteria</taxon>
        <taxon>Bacillati</taxon>
        <taxon>Actinomycetota</taxon>
        <taxon>Actinomycetes</taxon>
        <taxon>Micromonosporales</taxon>
        <taxon>Micromonosporaceae</taxon>
        <taxon>Paractinoplanes</taxon>
    </lineage>
</organism>
<dbReference type="Pfam" id="PF12770">
    <property type="entry name" value="CHAT"/>
    <property type="match status" value="1"/>
</dbReference>